<keyword evidence="1" id="KW-1133">Transmembrane helix</keyword>
<keyword evidence="1" id="KW-0472">Membrane</keyword>
<evidence type="ECO:0000313" key="2">
    <source>
        <dbReference type="EMBL" id="CAH1539321.1"/>
    </source>
</evidence>
<organism evidence="2 3">
    <name type="scientific">Vibrio owensii</name>
    <dbReference type="NCBI Taxonomy" id="696485"/>
    <lineage>
        <taxon>Bacteria</taxon>
        <taxon>Pseudomonadati</taxon>
        <taxon>Pseudomonadota</taxon>
        <taxon>Gammaproteobacteria</taxon>
        <taxon>Vibrionales</taxon>
        <taxon>Vibrionaceae</taxon>
        <taxon>Vibrio</taxon>
    </lineage>
</organism>
<evidence type="ECO:0000256" key="1">
    <source>
        <dbReference type="SAM" id="Phobius"/>
    </source>
</evidence>
<dbReference type="EMBL" id="CAKMTQ010000052">
    <property type="protein sequence ID" value="CAH1539321.1"/>
    <property type="molecule type" value="Genomic_DNA"/>
</dbReference>
<feature type="transmembrane region" description="Helical" evidence="1">
    <location>
        <begin position="93"/>
        <end position="114"/>
    </location>
</feature>
<dbReference type="Proteomes" id="UP001295420">
    <property type="component" value="Unassembled WGS sequence"/>
</dbReference>
<evidence type="ECO:0000313" key="3">
    <source>
        <dbReference type="Proteomes" id="UP001295420"/>
    </source>
</evidence>
<proteinExistence type="predicted"/>
<protein>
    <submittedName>
        <fullName evidence="2">Uncharacterized protein</fullName>
    </submittedName>
</protein>
<comment type="caution">
    <text evidence="2">The sequence shown here is derived from an EMBL/GenBank/DDBJ whole genome shotgun (WGS) entry which is preliminary data.</text>
</comment>
<reference evidence="2" key="1">
    <citation type="submission" date="2022-01" db="EMBL/GenBank/DDBJ databases">
        <authorList>
            <person name="Lagorce A."/>
        </authorList>
    </citation>
    <scope>NUCLEOTIDE SEQUENCE</scope>
    <source>
        <strain evidence="2">Th15_F1_D04</strain>
    </source>
</reference>
<gene>
    <name evidence="2" type="ORF">THF1D04_560002</name>
</gene>
<dbReference type="RefSeq" id="WP_409931941.1">
    <property type="nucleotide sequence ID" value="NZ_CAKMTQ010000052.1"/>
</dbReference>
<keyword evidence="1" id="KW-0812">Transmembrane</keyword>
<sequence length="128" mass="14938">MSSMPKKDKVPLSEGLSSLHHTTQRLIRFEKRKFIDQAAFSQKLDISLNDPTDQSYRSDVVREYGSLYRTYTELTEEEALINRMERRAHIRNTLFRGITTLVIGFSIMLVYWAAAKLEITMPLMRLPL</sequence>
<accession>A0AAU9QAP3</accession>
<name>A0AAU9QAP3_9VIBR</name>
<dbReference type="AlphaFoldDB" id="A0AAU9QAP3"/>